<sequence>AQGQLEDLGNWWADNDSTFFHNLASRWDKYTAINFLPMGNFGSIEFRLGEAKWHKGQLIRLTNRFLSLKEVALENNNLSDEQFVEMLANTDPSDIIRKGIPKGLGNVQDDLEVGHKLCHDILSLAKLRRRSRRMFRPSLDGTTRIINQPRSELFTNGWNHCVSHLQQRY</sequence>
<reference evidence="1" key="1">
    <citation type="submission" date="2022-08" db="EMBL/GenBank/DDBJ databases">
        <authorList>
            <person name="Deng Y."/>
            <person name="Han X.-F."/>
            <person name="Zhang Y.-Q."/>
        </authorList>
    </citation>
    <scope>NUCLEOTIDE SEQUENCE</scope>
    <source>
        <strain evidence="1">CPCC 203386</strain>
    </source>
</reference>
<comment type="caution">
    <text evidence="1">The sequence shown here is derived from an EMBL/GenBank/DDBJ whole genome shotgun (WGS) entry which is preliminary data.</text>
</comment>
<accession>A0ABT2HCD4</accession>
<gene>
    <name evidence="1" type="ORF">N1032_28085</name>
</gene>
<evidence type="ECO:0000313" key="1">
    <source>
        <dbReference type="EMBL" id="MCS5737597.1"/>
    </source>
</evidence>
<evidence type="ECO:0000313" key="2">
    <source>
        <dbReference type="Proteomes" id="UP001165586"/>
    </source>
</evidence>
<proteinExistence type="predicted"/>
<protein>
    <recommendedName>
        <fullName evidence="3">Tropomodulin</fullName>
    </recommendedName>
</protein>
<keyword evidence="2" id="KW-1185">Reference proteome</keyword>
<organism evidence="1 2">
    <name type="scientific">Herbiconiux daphne</name>
    <dbReference type="NCBI Taxonomy" id="2970914"/>
    <lineage>
        <taxon>Bacteria</taxon>
        <taxon>Bacillati</taxon>
        <taxon>Actinomycetota</taxon>
        <taxon>Actinomycetes</taxon>
        <taxon>Micrococcales</taxon>
        <taxon>Microbacteriaceae</taxon>
        <taxon>Herbiconiux</taxon>
    </lineage>
</organism>
<feature type="non-terminal residue" evidence="1">
    <location>
        <position position="1"/>
    </location>
</feature>
<dbReference type="EMBL" id="JANLCJ010000857">
    <property type="protein sequence ID" value="MCS5737597.1"/>
    <property type="molecule type" value="Genomic_DNA"/>
</dbReference>
<evidence type="ECO:0008006" key="3">
    <source>
        <dbReference type="Google" id="ProtNLM"/>
    </source>
</evidence>
<name>A0ABT2HCD4_9MICO</name>
<dbReference type="Proteomes" id="UP001165586">
    <property type="component" value="Unassembled WGS sequence"/>
</dbReference>
<feature type="non-terminal residue" evidence="1">
    <location>
        <position position="169"/>
    </location>
</feature>
<dbReference type="RefSeq" id="WP_259544035.1">
    <property type="nucleotide sequence ID" value="NZ_JANLCJ010000857.1"/>
</dbReference>